<organism evidence="14">
    <name type="scientific">Platymeris rhadamanthus</name>
    <name type="common">Red spot assassin bug</name>
    <dbReference type="NCBI Taxonomy" id="1134088"/>
    <lineage>
        <taxon>Eukaryota</taxon>
        <taxon>Metazoa</taxon>
        <taxon>Ecdysozoa</taxon>
        <taxon>Arthropoda</taxon>
        <taxon>Hexapoda</taxon>
        <taxon>Insecta</taxon>
        <taxon>Pterygota</taxon>
        <taxon>Neoptera</taxon>
        <taxon>Paraneoptera</taxon>
        <taxon>Hemiptera</taxon>
        <taxon>Heteroptera</taxon>
        <taxon>Panheteroptera</taxon>
        <taxon>Cimicomorpha</taxon>
        <taxon>Reduviidae</taxon>
        <taxon>Platymeris</taxon>
    </lineage>
</organism>
<dbReference type="EMBL" id="MN208442">
    <property type="protein sequence ID" value="QHB21631.1"/>
    <property type="molecule type" value="mRNA"/>
</dbReference>
<dbReference type="FunFam" id="2.40.10.10:FF:000146">
    <property type="entry name" value="Serine protease 53"/>
    <property type="match status" value="1"/>
</dbReference>
<dbReference type="InterPro" id="IPR001314">
    <property type="entry name" value="Peptidase_S1A"/>
</dbReference>
<evidence type="ECO:0000256" key="5">
    <source>
        <dbReference type="ARBA" id="ARBA00022801"/>
    </source>
</evidence>
<dbReference type="InterPro" id="IPR043504">
    <property type="entry name" value="Peptidase_S1_PA_chymotrypsin"/>
</dbReference>
<keyword evidence="5 10" id="KW-0378">Hydrolase</keyword>
<dbReference type="InterPro" id="IPR000859">
    <property type="entry name" value="CUB_dom"/>
</dbReference>
<comment type="subcellular location">
    <subcellularLocation>
        <location evidence="1">Secreted</location>
    </subcellularLocation>
</comment>
<keyword evidence="4 11" id="KW-0732">Signal</keyword>
<dbReference type="CDD" id="cd00041">
    <property type="entry name" value="CUB"/>
    <property type="match status" value="1"/>
</dbReference>
<keyword evidence="6 10" id="KW-0720">Serine protease</keyword>
<accession>A0A6B9KZJ1</accession>
<dbReference type="InterPro" id="IPR033116">
    <property type="entry name" value="TRYPSIN_SER"/>
</dbReference>
<evidence type="ECO:0000256" key="1">
    <source>
        <dbReference type="ARBA" id="ARBA00004613"/>
    </source>
</evidence>
<feature type="signal peptide" evidence="11">
    <location>
        <begin position="1"/>
        <end position="17"/>
    </location>
</feature>
<dbReference type="SUPFAM" id="SSF50494">
    <property type="entry name" value="Trypsin-like serine proteases"/>
    <property type="match status" value="1"/>
</dbReference>
<evidence type="ECO:0000259" key="12">
    <source>
        <dbReference type="PROSITE" id="PS01180"/>
    </source>
</evidence>
<evidence type="ECO:0000256" key="9">
    <source>
        <dbReference type="PROSITE-ProRule" id="PRU00059"/>
    </source>
</evidence>
<evidence type="ECO:0000256" key="4">
    <source>
        <dbReference type="ARBA" id="ARBA00022729"/>
    </source>
</evidence>
<evidence type="ECO:0000256" key="7">
    <source>
        <dbReference type="ARBA" id="ARBA00023145"/>
    </source>
</evidence>
<dbReference type="CDD" id="cd00190">
    <property type="entry name" value="Tryp_SPc"/>
    <property type="match status" value="1"/>
</dbReference>
<dbReference type="PROSITE" id="PS00135">
    <property type="entry name" value="TRYPSIN_SER"/>
    <property type="match status" value="1"/>
</dbReference>
<evidence type="ECO:0000313" key="14">
    <source>
        <dbReference type="EMBL" id="QHB21631.1"/>
    </source>
</evidence>
<proteinExistence type="evidence at transcript level"/>
<reference evidence="14" key="1">
    <citation type="journal article" date="2019" name="Toxins">
        <title>Missiles of mass disruption: composition and glandular origin of venom used as a projectile defensive weapon by the assassin bug Platymeris rhadamanthus.</title>
        <authorList>
            <person name="Walker A.A."/>
            <person name="Robinson S.D."/>
            <person name="Undheim E.A.B."/>
            <person name="Jin J."/>
            <person name="Han X."/>
            <person name="Fry B.G."/>
            <person name="Vetter I."/>
            <person name="King G.F."/>
        </authorList>
    </citation>
    <scope>NUCLEOTIDE SEQUENCE</scope>
    <source>
        <tissue evidence="14">Venom glands</tissue>
    </source>
</reference>
<dbReference type="SMART" id="SM00020">
    <property type="entry name" value="Tryp_SPc"/>
    <property type="match status" value="1"/>
</dbReference>
<evidence type="ECO:0000259" key="13">
    <source>
        <dbReference type="PROSITE" id="PS50240"/>
    </source>
</evidence>
<sequence>MIAIPLLIALGSTLCASQQVQNIALTGEEYNLETPDYPNQAPAGTDLIWNFSVEPQLKISLKCFDLSTARPDQWYPCGSLSIMRVDDGTGEQILCGRYSGYHKLTSGPRLTIKFQSGQTSSGRFSCKLRANIKNKVETKDIHLGDKVEHIYGSADRFTELTWNIINSEPGTKIKLKCGSLYTYENKPCSTDKVIIEEVRSIKEFCGSKQYYTDTDSNWVTIKLFTEDYPGSVSCYAAKIRPVRNEEIHLQLGGPAYVDIIKGNTPYYNKTWTFTTTPDARIALSCPDLRYGAYKQCGDDYYAVDDGTGEKIGCSSEDDKVVFSRGQRLTFRVQSGPYGSGVIHCIAQAVNGPYPDHYHNIVSTEVDSSEHGRGNGPKKTSCRCGWANKAPQTTARILHGFEAQPNEYPWMVAIRDSDKFYYCGGSIITHWHVLTATHCLIGRDHIDLFAVIGEHDITTDDDMKSAKVIKIAKRIYASGYSNTSFTNDIAVALLSEKIEYNNNIGPICLTPNRLYLDNKYILSMGWGTTHVKYQSATLQKAYVRVVDINVCDAKYRWAFKKNGNYHKVCFHSKTRDTCSGDSGGPLVWLDPDTNTYTQISLVSFSHACGYKTPSVSTEVAYFYNWIQSVIRSTYPQEVTCIKV</sequence>
<dbReference type="PROSITE" id="PS50240">
    <property type="entry name" value="TRYPSIN_DOM"/>
    <property type="match status" value="1"/>
</dbReference>
<dbReference type="Pfam" id="PF00431">
    <property type="entry name" value="CUB"/>
    <property type="match status" value="1"/>
</dbReference>
<feature type="domain" description="CUB" evidence="12">
    <location>
        <begin position="15"/>
        <end position="131"/>
    </location>
</feature>
<keyword evidence="7" id="KW-0865">Zymogen</keyword>
<dbReference type="PROSITE" id="PS00134">
    <property type="entry name" value="TRYPSIN_HIS"/>
    <property type="match status" value="1"/>
</dbReference>
<dbReference type="InterPro" id="IPR018114">
    <property type="entry name" value="TRYPSIN_HIS"/>
</dbReference>
<evidence type="ECO:0000256" key="10">
    <source>
        <dbReference type="RuleBase" id="RU363034"/>
    </source>
</evidence>
<dbReference type="PRINTS" id="PR00722">
    <property type="entry name" value="CHYMOTRYPSIN"/>
</dbReference>
<dbReference type="Gene3D" id="2.40.10.10">
    <property type="entry name" value="Trypsin-like serine proteases"/>
    <property type="match status" value="2"/>
</dbReference>
<keyword evidence="8" id="KW-1015">Disulfide bond</keyword>
<dbReference type="SMR" id="A0A6B9KZJ1"/>
<keyword evidence="2" id="KW-0964">Secreted</keyword>
<feature type="chain" id="PRO_5025349304" evidence="11">
    <location>
        <begin position="18"/>
        <end position="642"/>
    </location>
</feature>
<dbReference type="InterPro" id="IPR009003">
    <property type="entry name" value="Peptidase_S1_PA"/>
</dbReference>
<dbReference type="SUPFAM" id="SSF49854">
    <property type="entry name" value="Spermadhesin, CUB domain"/>
    <property type="match status" value="1"/>
</dbReference>
<dbReference type="AlphaFoldDB" id="A0A6B9KZJ1"/>
<dbReference type="InterPro" id="IPR001254">
    <property type="entry name" value="Trypsin_dom"/>
</dbReference>
<evidence type="ECO:0000256" key="3">
    <source>
        <dbReference type="ARBA" id="ARBA00022670"/>
    </source>
</evidence>
<feature type="domain" description="Peptidase S1" evidence="13">
    <location>
        <begin position="396"/>
        <end position="630"/>
    </location>
</feature>
<comment type="caution">
    <text evidence="9">Lacks conserved residue(s) required for the propagation of feature annotation.</text>
</comment>
<dbReference type="PANTHER" id="PTHR24252">
    <property type="entry name" value="ACROSIN-RELATED"/>
    <property type="match status" value="1"/>
</dbReference>
<keyword evidence="3 10" id="KW-0645">Protease</keyword>
<name>A0A6B9KZJ1_PLARH</name>
<protein>
    <submittedName>
        <fullName evidence="14">Venom S1 protease with CUB domain 3</fullName>
    </submittedName>
</protein>
<dbReference type="GO" id="GO:0004252">
    <property type="term" value="F:serine-type endopeptidase activity"/>
    <property type="evidence" value="ECO:0007669"/>
    <property type="project" value="InterPro"/>
</dbReference>
<dbReference type="InterPro" id="IPR035914">
    <property type="entry name" value="Sperma_CUB_dom_sf"/>
</dbReference>
<evidence type="ECO:0000256" key="8">
    <source>
        <dbReference type="ARBA" id="ARBA00023157"/>
    </source>
</evidence>
<evidence type="ECO:0000256" key="11">
    <source>
        <dbReference type="SAM" id="SignalP"/>
    </source>
</evidence>
<evidence type="ECO:0000256" key="6">
    <source>
        <dbReference type="ARBA" id="ARBA00022825"/>
    </source>
</evidence>
<dbReference type="Pfam" id="PF00089">
    <property type="entry name" value="Trypsin"/>
    <property type="match status" value="1"/>
</dbReference>
<evidence type="ECO:0000256" key="2">
    <source>
        <dbReference type="ARBA" id="ARBA00022525"/>
    </source>
</evidence>
<dbReference type="Gene3D" id="2.60.120.290">
    <property type="entry name" value="Spermadhesin, CUB domain"/>
    <property type="match status" value="1"/>
</dbReference>
<dbReference type="GO" id="GO:0005576">
    <property type="term" value="C:extracellular region"/>
    <property type="evidence" value="ECO:0007669"/>
    <property type="project" value="UniProtKB-SubCell"/>
</dbReference>
<dbReference type="PANTHER" id="PTHR24252:SF7">
    <property type="entry name" value="HYALIN"/>
    <property type="match status" value="1"/>
</dbReference>
<dbReference type="GO" id="GO:0006508">
    <property type="term" value="P:proteolysis"/>
    <property type="evidence" value="ECO:0007669"/>
    <property type="project" value="UniProtKB-KW"/>
</dbReference>
<dbReference type="PROSITE" id="PS01180">
    <property type="entry name" value="CUB"/>
    <property type="match status" value="1"/>
</dbReference>